<dbReference type="AlphaFoldDB" id="A0A9N9HSW0"/>
<keyword evidence="2" id="KW-1185">Reference proteome</keyword>
<sequence>MDSVENITVFQECKVIKNIEKDINEETNIDEETDGDDIKIPRSLLLNINYDTFPEPSYNPYKTCVDIVDELNEKSIDLSFKRQVEEGILGDVY</sequence>
<organism evidence="1 2">
    <name type="scientific">Racocetra fulgida</name>
    <dbReference type="NCBI Taxonomy" id="60492"/>
    <lineage>
        <taxon>Eukaryota</taxon>
        <taxon>Fungi</taxon>
        <taxon>Fungi incertae sedis</taxon>
        <taxon>Mucoromycota</taxon>
        <taxon>Glomeromycotina</taxon>
        <taxon>Glomeromycetes</taxon>
        <taxon>Diversisporales</taxon>
        <taxon>Gigasporaceae</taxon>
        <taxon>Racocetra</taxon>
    </lineage>
</organism>
<name>A0A9N9HSW0_9GLOM</name>
<reference evidence="1" key="1">
    <citation type="submission" date="2021-06" db="EMBL/GenBank/DDBJ databases">
        <authorList>
            <person name="Kallberg Y."/>
            <person name="Tangrot J."/>
            <person name="Rosling A."/>
        </authorList>
    </citation>
    <scope>NUCLEOTIDE SEQUENCE</scope>
    <source>
        <strain evidence="1">IN212</strain>
    </source>
</reference>
<evidence type="ECO:0000313" key="1">
    <source>
        <dbReference type="EMBL" id="CAG8704393.1"/>
    </source>
</evidence>
<dbReference type="EMBL" id="CAJVPZ010021057">
    <property type="protein sequence ID" value="CAG8704393.1"/>
    <property type="molecule type" value="Genomic_DNA"/>
</dbReference>
<accession>A0A9N9HSW0</accession>
<protein>
    <submittedName>
        <fullName evidence="1">9211_t:CDS:1</fullName>
    </submittedName>
</protein>
<evidence type="ECO:0000313" key="2">
    <source>
        <dbReference type="Proteomes" id="UP000789396"/>
    </source>
</evidence>
<dbReference type="Proteomes" id="UP000789396">
    <property type="component" value="Unassembled WGS sequence"/>
</dbReference>
<proteinExistence type="predicted"/>
<gene>
    <name evidence="1" type="ORF">RFULGI_LOCUS10544</name>
</gene>
<feature type="non-terminal residue" evidence="1">
    <location>
        <position position="1"/>
    </location>
</feature>
<comment type="caution">
    <text evidence="1">The sequence shown here is derived from an EMBL/GenBank/DDBJ whole genome shotgun (WGS) entry which is preliminary data.</text>
</comment>